<evidence type="ECO:0000256" key="11">
    <source>
        <dbReference type="RuleBase" id="RU004082"/>
    </source>
</evidence>
<evidence type="ECO:0000256" key="1">
    <source>
        <dbReference type="ARBA" id="ARBA00005215"/>
    </source>
</evidence>
<dbReference type="Gene3D" id="3.40.50.300">
    <property type="entry name" value="P-loop containing nucleotide triphosphate hydrolases"/>
    <property type="match status" value="1"/>
</dbReference>
<dbReference type="InterPro" id="IPR027417">
    <property type="entry name" value="P-loop_NTPase"/>
</dbReference>
<accession>A0A0K2SQ37</accession>
<protein>
    <recommendedName>
        <fullName evidence="3 11">Phosphoribulokinase</fullName>
        <ecNumber evidence="3 11">2.7.1.19</ecNumber>
    </recommendedName>
</protein>
<keyword evidence="14" id="KW-1185">Reference proteome</keyword>
<evidence type="ECO:0000256" key="5">
    <source>
        <dbReference type="ARBA" id="ARBA00022567"/>
    </source>
</evidence>
<dbReference type="GO" id="GO:0005524">
    <property type="term" value="F:ATP binding"/>
    <property type="evidence" value="ECO:0007669"/>
    <property type="project" value="UniProtKB-KW"/>
</dbReference>
<evidence type="ECO:0000256" key="7">
    <source>
        <dbReference type="ARBA" id="ARBA00022741"/>
    </source>
</evidence>
<evidence type="ECO:0000259" key="12">
    <source>
        <dbReference type="Pfam" id="PF00485"/>
    </source>
</evidence>
<dbReference type="SUPFAM" id="SSF52540">
    <property type="entry name" value="P-loop containing nucleoside triphosphate hydrolases"/>
    <property type="match status" value="1"/>
</dbReference>
<dbReference type="PANTHER" id="PTHR10285">
    <property type="entry name" value="URIDINE KINASE"/>
    <property type="match status" value="1"/>
</dbReference>
<dbReference type="RefSeq" id="WP_068140730.1">
    <property type="nucleotide sequence ID" value="NZ_AP014924.1"/>
</dbReference>
<organism evidence="13 14">
    <name type="scientific">Limnochorda pilosa</name>
    <dbReference type="NCBI Taxonomy" id="1555112"/>
    <lineage>
        <taxon>Bacteria</taxon>
        <taxon>Bacillati</taxon>
        <taxon>Bacillota</taxon>
        <taxon>Limnochordia</taxon>
        <taxon>Limnochordales</taxon>
        <taxon>Limnochordaceae</taxon>
        <taxon>Limnochorda</taxon>
    </lineage>
</organism>
<dbReference type="AlphaFoldDB" id="A0A0K2SQ37"/>
<evidence type="ECO:0000256" key="9">
    <source>
        <dbReference type="ARBA" id="ARBA00022840"/>
    </source>
</evidence>
<dbReference type="KEGG" id="lpil:LIP_3426"/>
<dbReference type="NCBIfam" id="NF005655">
    <property type="entry name" value="PRK07429.1"/>
    <property type="match status" value="1"/>
</dbReference>
<dbReference type="PROSITE" id="PS00567">
    <property type="entry name" value="PHOSPHORIBULOKINASE"/>
    <property type="match status" value="1"/>
</dbReference>
<evidence type="ECO:0000256" key="3">
    <source>
        <dbReference type="ARBA" id="ARBA00012042"/>
    </source>
</evidence>
<dbReference type="PRINTS" id="PR00478">
    <property type="entry name" value="PHRIBLKINASE"/>
</dbReference>
<dbReference type="InterPro" id="IPR006082">
    <property type="entry name" value="PRK"/>
</dbReference>
<keyword evidence="6" id="KW-0808">Transferase</keyword>
<comment type="catalytic activity">
    <reaction evidence="10 11">
        <text>D-ribulose 5-phosphate + ATP = D-ribulose 1,5-bisphosphate + ADP + H(+)</text>
        <dbReference type="Rhea" id="RHEA:19365"/>
        <dbReference type="ChEBI" id="CHEBI:15378"/>
        <dbReference type="ChEBI" id="CHEBI:30616"/>
        <dbReference type="ChEBI" id="CHEBI:57870"/>
        <dbReference type="ChEBI" id="CHEBI:58121"/>
        <dbReference type="ChEBI" id="CHEBI:456216"/>
        <dbReference type="EC" id="2.7.1.19"/>
    </reaction>
</comment>
<evidence type="ECO:0000313" key="14">
    <source>
        <dbReference type="Proteomes" id="UP000065807"/>
    </source>
</evidence>
<comment type="similarity">
    <text evidence="2 11">Belongs to the phosphoribulokinase family.</text>
</comment>
<evidence type="ECO:0000256" key="6">
    <source>
        <dbReference type="ARBA" id="ARBA00022679"/>
    </source>
</evidence>
<name>A0A0K2SQ37_LIMPI</name>
<keyword evidence="9" id="KW-0067">ATP-binding</keyword>
<evidence type="ECO:0000256" key="4">
    <source>
        <dbReference type="ARBA" id="ARBA00022531"/>
    </source>
</evidence>
<dbReference type="EC" id="2.7.1.19" evidence="3 11"/>
<evidence type="ECO:0000313" key="13">
    <source>
        <dbReference type="EMBL" id="BAS29238.1"/>
    </source>
</evidence>
<dbReference type="GO" id="GO:0008974">
    <property type="term" value="F:phosphoribulokinase activity"/>
    <property type="evidence" value="ECO:0007669"/>
    <property type="project" value="UniProtKB-EC"/>
</dbReference>
<reference evidence="14" key="1">
    <citation type="submission" date="2015-07" db="EMBL/GenBank/DDBJ databases">
        <title>Complete genome sequence and phylogenetic analysis of Limnochorda pilosa.</title>
        <authorList>
            <person name="Watanabe M."/>
            <person name="Kojima H."/>
            <person name="Fukui M."/>
        </authorList>
    </citation>
    <scope>NUCLEOTIDE SEQUENCE [LARGE SCALE GENOMIC DNA]</scope>
    <source>
        <strain evidence="14">HC45</strain>
    </source>
</reference>
<reference evidence="14" key="2">
    <citation type="journal article" date="2016" name="Int. J. Syst. Evol. Microbiol.">
        <title>Complete genome sequence and cell structure of Limnochorda pilosa, a Gram-negative spore-former within the phylum Firmicutes.</title>
        <authorList>
            <person name="Watanabe M."/>
            <person name="Kojima H."/>
            <person name="Fukui M."/>
        </authorList>
    </citation>
    <scope>NUCLEOTIDE SEQUENCE [LARGE SCALE GENOMIC DNA]</scope>
    <source>
        <strain evidence="14">HC45</strain>
    </source>
</reference>
<feature type="domain" description="Phosphoribulokinase/uridine kinase" evidence="12">
    <location>
        <begin position="11"/>
        <end position="187"/>
    </location>
</feature>
<keyword evidence="7" id="KW-0547">Nucleotide-binding</keyword>
<dbReference type="STRING" id="1555112.LIP_3426"/>
<keyword evidence="8 13" id="KW-0418">Kinase</keyword>
<dbReference type="EMBL" id="AP014924">
    <property type="protein sequence ID" value="BAS29238.1"/>
    <property type="molecule type" value="Genomic_DNA"/>
</dbReference>
<keyword evidence="5" id="KW-0113">Calvin cycle</keyword>
<dbReference type="Pfam" id="PF00485">
    <property type="entry name" value="PRK"/>
    <property type="match status" value="1"/>
</dbReference>
<proteinExistence type="inferred from homology"/>
<evidence type="ECO:0000256" key="2">
    <source>
        <dbReference type="ARBA" id="ARBA00009719"/>
    </source>
</evidence>
<dbReference type="OrthoDB" id="9777642at2"/>
<evidence type="ECO:0000256" key="10">
    <source>
        <dbReference type="ARBA" id="ARBA00047663"/>
    </source>
</evidence>
<sequence>MNGTPRRPVLLGVGGDSGSGKTTITRGLVQLFGAGNVTSICLDDYHKLDRNARAAAGVTALNPAANDLALLEEHMAALRRGESVLKPVYDHSTGTFGEPEEVHPKPWIIVRGLFPLFTERLRRTFDLKVWLEPDTELKYHWKVQRDVAQRGYTVEQVIRHIVDRQDDLRRYILPQAGHADLQVQFHPPEGFFHTGEDHDPAQRELHVRLTVRPETPVAPVLDSLMGIVRGGSRPPASSAGRPGIRLGQAGVNGHTAAVLEVDGGLDPATTAPLLEVLLRRLAPLDPDQPGLGTFLAGGRTPARSHTLMVTQLLIANAMLAAVQHEGSRPSPRARMVD</sequence>
<keyword evidence="4" id="KW-0602">Photosynthesis</keyword>
<dbReference type="GO" id="GO:0019253">
    <property type="term" value="P:reductive pentose-phosphate cycle"/>
    <property type="evidence" value="ECO:0007669"/>
    <property type="project" value="UniProtKB-KW"/>
</dbReference>
<dbReference type="Proteomes" id="UP000065807">
    <property type="component" value="Chromosome"/>
</dbReference>
<gene>
    <name evidence="13" type="ORF">LIP_3426</name>
</gene>
<dbReference type="InterPro" id="IPR006083">
    <property type="entry name" value="PRK/URK"/>
</dbReference>
<evidence type="ECO:0000256" key="8">
    <source>
        <dbReference type="ARBA" id="ARBA00022777"/>
    </source>
</evidence>
<comment type="pathway">
    <text evidence="1">Carbohydrate biosynthesis; Calvin cycle.</text>
</comment>